<protein>
    <submittedName>
        <fullName evidence="1">Uncharacterized protein</fullName>
    </submittedName>
</protein>
<dbReference type="AlphaFoldDB" id="A0A0V0RM37"/>
<dbReference type="EMBL" id="JYDL01000128">
    <property type="protein sequence ID" value="KRX15542.1"/>
    <property type="molecule type" value="Genomic_DNA"/>
</dbReference>
<sequence>MKKTGVLHENSNAHFRIVIHQKYHSTRHFKCSCKINENQEQFLNYPPVETEKVIASLSIGNSWNKKTGTLHENSFLIFIFLRISHGIRDHNLF</sequence>
<name>A0A0V0RM37_9BILA</name>
<keyword evidence="2" id="KW-1185">Reference proteome</keyword>
<reference evidence="1 2" key="1">
    <citation type="submission" date="2015-01" db="EMBL/GenBank/DDBJ databases">
        <title>Evolution of Trichinella species and genotypes.</title>
        <authorList>
            <person name="Korhonen P.K."/>
            <person name="Edoardo P."/>
            <person name="Giuseppe L.R."/>
            <person name="Gasser R.B."/>
        </authorList>
    </citation>
    <scope>NUCLEOTIDE SEQUENCE [LARGE SCALE GENOMIC DNA]</scope>
    <source>
        <strain evidence="1">ISS37</strain>
    </source>
</reference>
<comment type="caution">
    <text evidence="1">The sequence shown here is derived from an EMBL/GenBank/DDBJ whole genome shotgun (WGS) entry which is preliminary data.</text>
</comment>
<organism evidence="1 2">
    <name type="scientific">Trichinella nelsoni</name>
    <dbReference type="NCBI Taxonomy" id="6336"/>
    <lineage>
        <taxon>Eukaryota</taxon>
        <taxon>Metazoa</taxon>
        <taxon>Ecdysozoa</taxon>
        <taxon>Nematoda</taxon>
        <taxon>Enoplea</taxon>
        <taxon>Dorylaimia</taxon>
        <taxon>Trichinellida</taxon>
        <taxon>Trichinellidae</taxon>
        <taxon>Trichinella</taxon>
    </lineage>
</organism>
<gene>
    <name evidence="1" type="ORF">T07_7028</name>
</gene>
<evidence type="ECO:0000313" key="2">
    <source>
        <dbReference type="Proteomes" id="UP000054630"/>
    </source>
</evidence>
<evidence type="ECO:0000313" key="1">
    <source>
        <dbReference type="EMBL" id="KRX15542.1"/>
    </source>
</evidence>
<proteinExistence type="predicted"/>
<accession>A0A0V0RM37</accession>
<dbReference type="Proteomes" id="UP000054630">
    <property type="component" value="Unassembled WGS sequence"/>
</dbReference>